<dbReference type="PANTHER" id="PTHR43080:SF2">
    <property type="entry name" value="CBS DOMAIN-CONTAINING PROTEIN"/>
    <property type="match status" value="1"/>
</dbReference>
<dbReference type="CDD" id="cd04584">
    <property type="entry name" value="CBS_pair_AcuB_like"/>
    <property type="match status" value="1"/>
</dbReference>
<dbReference type="PROSITE" id="PS51671">
    <property type="entry name" value="ACT"/>
    <property type="match status" value="1"/>
</dbReference>
<dbReference type="Pfam" id="PF00571">
    <property type="entry name" value="CBS"/>
    <property type="match status" value="2"/>
</dbReference>
<dbReference type="OrthoDB" id="9802114at2"/>
<organism evidence="5 6">
    <name type="scientific">Desulfoplanes formicivorans</name>
    <dbReference type="NCBI Taxonomy" id="1592317"/>
    <lineage>
        <taxon>Bacteria</taxon>
        <taxon>Pseudomonadati</taxon>
        <taxon>Thermodesulfobacteriota</taxon>
        <taxon>Desulfovibrionia</taxon>
        <taxon>Desulfovibrionales</taxon>
        <taxon>Desulfoplanaceae</taxon>
        <taxon>Desulfoplanes</taxon>
    </lineage>
</organism>
<dbReference type="Proteomes" id="UP000095200">
    <property type="component" value="Unassembled WGS sequence"/>
</dbReference>
<dbReference type="STRING" id="1592317.DPF_2059"/>
<feature type="domain" description="CBS" evidence="3">
    <location>
        <begin position="83"/>
        <end position="141"/>
    </location>
</feature>
<dbReference type="InterPro" id="IPR000644">
    <property type="entry name" value="CBS_dom"/>
</dbReference>
<dbReference type="InterPro" id="IPR002912">
    <property type="entry name" value="ACT_dom"/>
</dbReference>
<evidence type="ECO:0000313" key="6">
    <source>
        <dbReference type="Proteomes" id="UP000095200"/>
    </source>
</evidence>
<name>A0A194AJV3_9BACT</name>
<gene>
    <name evidence="5" type="ORF">DPF_2059</name>
</gene>
<evidence type="ECO:0000259" key="3">
    <source>
        <dbReference type="PROSITE" id="PS51371"/>
    </source>
</evidence>
<keyword evidence="6" id="KW-1185">Reference proteome</keyword>
<evidence type="ECO:0000259" key="4">
    <source>
        <dbReference type="PROSITE" id="PS51671"/>
    </source>
</evidence>
<dbReference type="SMART" id="SM00116">
    <property type="entry name" value="CBS"/>
    <property type="match status" value="2"/>
</dbReference>
<sequence length="228" mass="24848">MLVKNWMTEGCINLSGETTVLDASDIMRRSNVRQFPVIDDEGALVGIVSDRDIRDAMPSKYLPGDVVPNQENNLLTLKVKDIMTVDPLVTAPDETVETVAAILLQNKIGALPVVGKGNALVGIITEVDVFRYLCATSGGSIMAGIQLIFEIEDTPGAAIDLLSYLRGEKIRLTSVLTSYKNVKKGYRRVSIRVQSTGEHSLESLADLLKKKFTLTHYVKDGRAVAMPA</sequence>
<evidence type="ECO:0000256" key="1">
    <source>
        <dbReference type="ARBA" id="ARBA00023122"/>
    </source>
</evidence>
<dbReference type="InterPro" id="IPR051257">
    <property type="entry name" value="Diverse_CBS-Domain"/>
</dbReference>
<accession>A0A194AJV3</accession>
<keyword evidence="1 2" id="KW-0129">CBS domain</keyword>
<dbReference type="AlphaFoldDB" id="A0A194AJV3"/>
<dbReference type="Gene3D" id="3.10.580.10">
    <property type="entry name" value="CBS-domain"/>
    <property type="match status" value="1"/>
</dbReference>
<evidence type="ECO:0000313" key="5">
    <source>
        <dbReference type="EMBL" id="GAU09336.1"/>
    </source>
</evidence>
<dbReference type="RefSeq" id="WP_069859581.1">
    <property type="nucleotide sequence ID" value="NZ_BDFE01000017.1"/>
</dbReference>
<proteinExistence type="predicted"/>
<feature type="domain" description="ACT" evidence="4">
    <location>
        <begin position="146"/>
        <end position="226"/>
    </location>
</feature>
<dbReference type="SUPFAM" id="SSF54631">
    <property type="entry name" value="CBS-domain pair"/>
    <property type="match status" value="1"/>
</dbReference>
<dbReference type="InterPro" id="IPR046342">
    <property type="entry name" value="CBS_dom_sf"/>
</dbReference>
<dbReference type="PROSITE" id="PS51371">
    <property type="entry name" value="CBS"/>
    <property type="match status" value="2"/>
</dbReference>
<feature type="domain" description="CBS" evidence="3">
    <location>
        <begin position="7"/>
        <end position="66"/>
    </location>
</feature>
<reference evidence="6" key="1">
    <citation type="submission" date="2016-06" db="EMBL/GenBank/DDBJ databases">
        <title>Draft genome sequence of Desulfoplanes formicivorans strain Pf12B.</title>
        <authorList>
            <person name="Watanabe M."/>
            <person name="Kojima H."/>
            <person name="Fukui M."/>
        </authorList>
    </citation>
    <scope>NUCLEOTIDE SEQUENCE [LARGE SCALE GENOMIC DNA]</scope>
    <source>
        <strain evidence="6">Pf12B</strain>
    </source>
</reference>
<comment type="caution">
    <text evidence="5">The sequence shown here is derived from an EMBL/GenBank/DDBJ whole genome shotgun (WGS) entry which is preliminary data.</text>
</comment>
<protein>
    <submittedName>
        <fullName evidence="5">CBS domain containing protein</fullName>
    </submittedName>
</protein>
<dbReference type="PANTHER" id="PTHR43080">
    <property type="entry name" value="CBS DOMAIN-CONTAINING PROTEIN CBSX3, MITOCHONDRIAL"/>
    <property type="match status" value="1"/>
</dbReference>
<evidence type="ECO:0000256" key="2">
    <source>
        <dbReference type="PROSITE-ProRule" id="PRU00703"/>
    </source>
</evidence>
<dbReference type="EMBL" id="BDFE01000017">
    <property type="protein sequence ID" value="GAU09336.1"/>
    <property type="molecule type" value="Genomic_DNA"/>
</dbReference>